<sequence>LLVIPRPWSTTTTSQDAPQPAPIRAPTEADMTKTFGSLLPQATYLTTPQGRAAYYDYPPTTSTNTTTTAPSSSSPDHHAAPLRILMIHGIQTPALGLQPLATDLRSRFPTAHIALLDLWGHGLTDTPLSPHVPSLFYSLLDAVLAALGWQSSGTSSSKVHLVGYSFGGSLAAGYAALRPEAVASVSFIAPAGLMWRSALFSEEAQTRHELAVSSSSSTLDLVLEFLEGGKLVVPDDWRERVGKGEVVAEAVRDWEMKTHAGHAGSVVAIFRDGAVFDNHAAYRAAVEAVGVDRCLGVVGELDEVCSRQDLLDVGFSNVAVVPQAGHAVVRQRVPDVATLIEEFW</sequence>
<feature type="non-terminal residue" evidence="3">
    <location>
        <position position="344"/>
    </location>
</feature>
<dbReference type="InterPro" id="IPR050266">
    <property type="entry name" value="AB_hydrolase_sf"/>
</dbReference>
<dbReference type="GeneID" id="63833269"/>
<proteinExistence type="predicted"/>
<feature type="non-terminal residue" evidence="3">
    <location>
        <position position="1"/>
    </location>
</feature>
<feature type="region of interest" description="Disordered" evidence="1">
    <location>
        <begin position="1"/>
        <end position="25"/>
    </location>
</feature>
<dbReference type="Proteomes" id="UP000803844">
    <property type="component" value="Unassembled WGS sequence"/>
</dbReference>
<dbReference type="GO" id="GO:0016020">
    <property type="term" value="C:membrane"/>
    <property type="evidence" value="ECO:0007669"/>
    <property type="project" value="TreeGrafter"/>
</dbReference>
<dbReference type="Pfam" id="PF00561">
    <property type="entry name" value="Abhydrolase_1"/>
    <property type="match status" value="1"/>
</dbReference>
<dbReference type="EMBL" id="MU032347">
    <property type="protein sequence ID" value="KAF3765444.1"/>
    <property type="molecule type" value="Genomic_DNA"/>
</dbReference>
<protein>
    <submittedName>
        <fullName evidence="3">Alpha/beta-hydrolase</fullName>
    </submittedName>
</protein>
<dbReference type="AlphaFoldDB" id="A0A9P4Y1U4"/>
<dbReference type="Gene3D" id="3.40.50.1820">
    <property type="entry name" value="alpha/beta hydrolase"/>
    <property type="match status" value="1"/>
</dbReference>
<dbReference type="InterPro" id="IPR000073">
    <property type="entry name" value="AB_hydrolase_1"/>
</dbReference>
<feature type="region of interest" description="Disordered" evidence="1">
    <location>
        <begin position="55"/>
        <end position="77"/>
    </location>
</feature>
<dbReference type="GO" id="GO:0046464">
    <property type="term" value="P:acylglycerol catabolic process"/>
    <property type="evidence" value="ECO:0007669"/>
    <property type="project" value="TreeGrafter"/>
</dbReference>
<dbReference type="InterPro" id="IPR029058">
    <property type="entry name" value="AB_hydrolase_fold"/>
</dbReference>
<organism evidence="3 4">
    <name type="scientific">Cryphonectria parasitica (strain ATCC 38755 / EP155)</name>
    <dbReference type="NCBI Taxonomy" id="660469"/>
    <lineage>
        <taxon>Eukaryota</taxon>
        <taxon>Fungi</taxon>
        <taxon>Dikarya</taxon>
        <taxon>Ascomycota</taxon>
        <taxon>Pezizomycotina</taxon>
        <taxon>Sordariomycetes</taxon>
        <taxon>Sordariomycetidae</taxon>
        <taxon>Diaporthales</taxon>
        <taxon>Cryphonectriaceae</taxon>
        <taxon>Cryphonectria-Endothia species complex</taxon>
        <taxon>Cryphonectria</taxon>
    </lineage>
</organism>
<dbReference type="RefSeq" id="XP_040776405.1">
    <property type="nucleotide sequence ID" value="XM_040916140.1"/>
</dbReference>
<comment type="caution">
    <text evidence="3">The sequence shown here is derived from an EMBL/GenBank/DDBJ whole genome shotgun (WGS) entry which is preliminary data.</text>
</comment>
<evidence type="ECO:0000259" key="2">
    <source>
        <dbReference type="Pfam" id="PF00561"/>
    </source>
</evidence>
<feature type="compositionally biased region" description="Polar residues" evidence="1">
    <location>
        <begin position="8"/>
        <end position="17"/>
    </location>
</feature>
<evidence type="ECO:0000313" key="4">
    <source>
        <dbReference type="Proteomes" id="UP000803844"/>
    </source>
</evidence>
<dbReference type="PANTHER" id="PTHR43798:SF33">
    <property type="entry name" value="HYDROLASE, PUTATIVE (AFU_ORTHOLOGUE AFUA_2G14860)-RELATED"/>
    <property type="match status" value="1"/>
</dbReference>
<reference evidence="3" key="1">
    <citation type="journal article" date="2020" name="Phytopathology">
        <title>Genome sequence of the chestnut blight fungus Cryphonectria parasitica EP155: A fundamental resource for an archetypical invasive plant pathogen.</title>
        <authorList>
            <person name="Crouch J.A."/>
            <person name="Dawe A."/>
            <person name="Aerts A."/>
            <person name="Barry K."/>
            <person name="Churchill A.C.L."/>
            <person name="Grimwood J."/>
            <person name="Hillman B."/>
            <person name="Milgroom M.G."/>
            <person name="Pangilinan J."/>
            <person name="Smith M."/>
            <person name="Salamov A."/>
            <person name="Schmutz J."/>
            <person name="Yadav J."/>
            <person name="Grigoriev I.V."/>
            <person name="Nuss D."/>
        </authorList>
    </citation>
    <scope>NUCLEOTIDE SEQUENCE</scope>
    <source>
        <strain evidence="3">EP155</strain>
    </source>
</reference>
<feature type="compositionally biased region" description="Low complexity" evidence="1">
    <location>
        <begin position="58"/>
        <end position="74"/>
    </location>
</feature>
<accession>A0A9P4Y1U4</accession>
<dbReference type="OrthoDB" id="408373at2759"/>
<name>A0A9P4Y1U4_CRYP1</name>
<evidence type="ECO:0000313" key="3">
    <source>
        <dbReference type="EMBL" id="KAF3765444.1"/>
    </source>
</evidence>
<dbReference type="SUPFAM" id="SSF53474">
    <property type="entry name" value="alpha/beta-Hydrolases"/>
    <property type="match status" value="1"/>
</dbReference>
<dbReference type="GO" id="GO:0047372">
    <property type="term" value="F:monoacylglycerol lipase activity"/>
    <property type="evidence" value="ECO:0007669"/>
    <property type="project" value="TreeGrafter"/>
</dbReference>
<evidence type="ECO:0000256" key="1">
    <source>
        <dbReference type="SAM" id="MobiDB-lite"/>
    </source>
</evidence>
<gene>
    <name evidence="3" type="ORF">M406DRAFT_241068</name>
</gene>
<feature type="domain" description="AB hydrolase-1" evidence="2">
    <location>
        <begin position="85"/>
        <end position="196"/>
    </location>
</feature>
<dbReference type="PANTHER" id="PTHR43798">
    <property type="entry name" value="MONOACYLGLYCEROL LIPASE"/>
    <property type="match status" value="1"/>
</dbReference>
<keyword evidence="4" id="KW-1185">Reference proteome</keyword>